<sequence>MASSSDIRQKLRKKGRALHETLARHKNEDDVQQELQDSGEDLGETLKRRFKDQRQRRKKRLLEQSAAQESHDDVEEISSIQPHSENEGAAEKAADPVVCSRPPTGSRRGLSSTMQHATGSQSLDTSVTQHLEEKLRAAI</sequence>
<reference evidence="2 3" key="1">
    <citation type="submission" date="2017-12" db="EMBL/GenBank/DDBJ databases">
        <title>Integrating genomic resources of turbot (Scophthalmus maximus) in depth evaluation of genetic and physical mapping variation across individuals.</title>
        <authorList>
            <person name="Martinez P."/>
        </authorList>
    </citation>
    <scope>NUCLEOTIDE SEQUENCE [LARGE SCALE GENOMIC DNA]</scope>
</reference>
<feature type="compositionally biased region" description="Polar residues" evidence="1">
    <location>
        <begin position="109"/>
        <end position="129"/>
    </location>
</feature>
<protein>
    <submittedName>
        <fullName evidence="2">Putative coiled-coil and C2 domain-containing protein 2A isoform 2</fullName>
    </submittedName>
</protein>
<feature type="region of interest" description="Disordered" evidence="1">
    <location>
        <begin position="21"/>
        <end position="129"/>
    </location>
</feature>
<proteinExistence type="predicted"/>
<feature type="compositionally biased region" description="Basic residues" evidence="1">
    <location>
        <begin position="48"/>
        <end position="60"/>
    </location>
</feature>
<evidence type="ECO:0000313" key="2">
    <source>
        <dbReference type="EMBL" id="AWP11190.1"/>
    </source>
</evidence>
<feature type="compositionally biased region" description="Basic and acidic residues" evidence="1">
    <location>
        <begin position="84"/>
        <end position="94"/>
    </location>
</feature>
<dbReference type="AlphaFoldDB" id="A0A2U9C581"/>
<organism evidence="2 3">
    <name type="scientific">Scophthalmus maximus</name>
    <name type="common">Turbot</name>
    <name type="synonym">Psetta maxima</name>
    <dbReference type="NCBI Taxonomy" id="52904"/>
    <lineage>
        <taxon>Eukaryota</taxon>
        <taxon>Metazoa</taxon>
        <taxon>Chordata</taxon>
        <taxon>Craniata</taxon>
        <taxon>Vertebrata</taxon>
        <taxon>Euteleostomi</taxon>
        <taxon>Actinopterygii</taxon>
        <taxon>Neopterygii</taxon>
        <taxon>Teleostei</taxon>
        <taxon>Neoteleostei</taxon>
        <taxon>Acanthomorphata</taxon>
        <taxon>Carangaria</taxon>
        <taxon>Pleuronectiformes</taxon>
        <taxon>Pleuronectoidei</taxon>
        <taxon>Scophthalmidae</taxon>
        <taxon>Scophthalmus</taxon>
    </lineage>
</organism>
<evidence type="ECO:0000313" key="3">
    <source>
        <dbReference type="Proteomes" id="UP000246464"/>
    </source>
</evidence>
<feature type="non-terminal residue" evidence="2">
    <location>
        <position position="139"/>
    </location>
</feature>
<name>A0A2U9C581_SCOMX</name>
<accession>A0A2U9C581</accession>
<evidence type="ECO:0000256" key="1">
    <source>
        <dbReference type="SAM" id="MobiDB-lite"/>
    </source>
</evidence>
<gene>
    <name evidence="2" type="ORF">SMAX5B_017652</name>
</gene>
<dbReference type="EMBL" id="CP026254">
    <property type="protein sequence ID" value="AWP11190.1"/>
    <property type="molecule type" value="Genomic_DNA"/>
</dbReference>
<dbReference type="Proteomes" id="UP000246464">
    <property type="component" value="Chromosome 12"/>
</dbReference>
<keyword evidence="3" id="KW-1185">Reference proteome</keyword>